<evidence type="ECO:0000256" key="2">
    <source>
        <dbReference type="ARBA" id="ARBA00012224"/>
    </source>
</evidence>
<dbReference type="GO" id="GO:0047804">
    <property type="term" value="F:cysteine-S-conjugate beta-lyase activity"/>
    <property type="evidence" value="ECO:0007669"/>
    <property type="project" value="UniProtKB-EC"/>
</dbReference>
<dbReference type="RefSeq" id="WP_013779070.1">
    <property type="nucleotide sequence ID" value="NC_015519.1"/>
</dbReference>
<dbReference type="InterPro" id="IPR004839">
    <property type="entry name" value="Aminotransferase_I/II_large"/>
</dbReference>
<dbReference type="KEGG" id="tep:TepRe1_2023"/>
<dbReference type="Gene3D" id="3.90.1150.10">
    <property type="entry name" value="Aspartate Aminotransferase, domain 1"/>
    <property type="match status" value="1"/>
</dbReference>
<protein>
    <recommendedName>
        <fullName evidence="2">cysteine-S-conjugate beta-lyase</fullName>
        <ecNumber evidence="2">4.4.1.13</ecNumber>
    </recommendedName>
</protein>
<evidence type="ECO:0000313" key="7">
    <source>
        <dbReference type="EMBL" id="CDI40913.1"/>
    </source>
</evidence>
<gene>
    <name evidence="7" type="primary">patB</name>
    <name evidence="7" type="ordered locus">TEPIRE1_2180</name>
</gene>
<comment type="similarity">
    <text evidence="5">Belongs to the class-II pyridoxal-phosphate-dependent aminotransferase family. MalY/PatB cystathionine beta-lyase subfamily.</text>
</comment>
<dbReference type="InterPro" id="IPR027619">
    <property type="entry name" value="C-S_lyase_PatB-like"/>
</dbReference>
<dbReference type="CDD" id="cd00609">
    <property type="entry name" value="AAT_like"/>
    <property type="match status" value="1"/>
</dbReference>
<feature type="domain" description="Aminotransferase class I/classII large" evidence="6">
    <location>
        <begin position="39"/>
        <end position="385"/>
    </location>
</feature>
<dbReference type="GO" id="GO:0030170">
    <property type="term" value="F:pyridoxal phosphate binding"/>
    <property type="evidence" value="ECO:0007669"/>
    <property type="project" value="InterPro"/>
</dbReference>
<evidence type="ECO:0000256" key="4">
    <source>
        <dbReference type="ARBA" id="ARBA00023239"/>
    </source>
</evidence>
<name>F4LQZ6_TEPAE</name>
<dbReference type="InterPro" id="IPR051798">
    <property type="entry name" value="Class-II_PLP-Dep_Aminotrans"/>
</dbReference>
<keyword evidence="4 7" id="KW-0456">Lyase</keyword>
<evidence type="ECO:0000259" key="6">
    <source>
        <dbReference type="Pfam" id="PF00155"/>
    </source>
</evidence>
<dbReference type="HOGENOM" id="CLU_017584_15_0_9"/>
<dbReference type="STRING" id="1209989.TepRe1_2023"/>
<dbReference type="KEGG" id="tae:TepiRe1_2180"/>
<dbReference type="EC" id="4.4.1.13" evidence="2"/>
<dbReference type="NCBIfam" id="TIGR04350">
    <property type="entry name" value="C_S_lyase_PatB"/>
    <property type="match status" value="1"/>
</dbReference>
<dbReference type="InterPro" id="IPR015422">
    <property type="entry name" value="PyrdxlP-dep_Trfase_small"/>
</dbReference>
<dbReference type="InterPro" id="IPR015421">
    <property type="entry name" value="PyrdxlP-dep_Trfase_major"/>
</dbReference>
<sequence>MQKYDFDTVIDRSGNYSSKWDELKKMFGRDDLLPMWVADMDFMSPQPVVDALVKRAKQGIYGYTSRPESYFESVARWMKKRHNWDVKTEWMIYTPGVVPALSFIINAFTYPGDKVLVQQPVYYPFFRVIEDNGRRIVNNPLIYKEGRYTMDFDDLEEKVKDRRIKLMFLCSPHNPVGRVWTKDELIRLGRICIDNNILVVSDEIHHDILYPGVKHIPFASISEEFALSSITCTAPSKTFNLAGLQTSTIIIPNTAYYDIYRNFIKRLQLLRNNAFGLVALEAAYTHGEEWLDQLLEYLDGNLRAFTEGIEKDVPQIKVVKPEGTYLVWLDCRELGFDAHQLNDFIIDKAKLAFESGYWFGHGGEGFQRTNIACPRTYVNEAVKRLKSAVESIK</sequence>
<accession>F4LQZ6</accession>
<organism evidence="7 8">
    <name type="scientific">Tepidanaerobacter acetatoxydans (strain DSM 21804 / JCM 16047 / Re1)</name>
    <dbReference type="NCBI Taxonomy" id="1209989"/>
    <lineage>
        <taxon>Bacteria</taxon>
        <taxon>Bacillati</taxon>
        <taxon>Bacillota</taxon>
        <taxon>Clostridia</taxon>
        <taxon>Thermosediminibacterales</taxon>
        <taxon>Tepidanaerobacteraceae</taxon>
        <taxon>Tepidanaerobacter</taxon>
    </lineage>
</organism>
<dbReference type="EMBL" id="HF563609">
    <property type="protein sequence ID" value="CDI40913.1"/>
    <property type="molecule type" value="Genomic_DNA"/>
</dbReference>
<reference evidence="8" key="1">
    <citation type="journal article" date="2013" name="Genome Announc.">
        <title>First genome sequence of a syntrophic acetate-oxidizing bacterium, Tepidanaerobacter acetatoxydans strain Re1.</title>
        <authorList>
            <person name="Manzoor S."/>
            <person name="Bongcam-Rudloff E."/>
            <person name="Schnurer A."/>
            <person name="Muller B."/>
        </authorList>
    </citation>
    <scope>NUCLEOTIDE SEQUENCE [LARGE SCALE GENOMIC DNA]</scope>
    <source>
        <strain evidence="8">Re1</strain>
    </source>
</reference>
<dbReference type="InterPro" id="IPR015424">
    <property type="entry name" value="PyrdxlP-dep_Trfase"/>
</dbReference>
<evidence type="ECO:0000256" key="5">
    <source>
        <dbReference type="ARBA" id="ARBA00037974"/>
    </source>
</evidence>
<keyword evidence="8" id="KW-1185">Reference proteome</keyword>
<dbReference type="PANTHER" id="PTHR43525:SF1">
    <property type="entry name" value="PROTEIN MALY"/>
    <property type="match status" value="1"/>
</dbReference>
<dbReference type="Proteomes" id="UP000010802">
    <property type="component" value="Chromosome"/>
</dbReference>
<dbReference type="Pfam" id="PF00155">
    <property type="entry name" value="Aminotran_1_2"/>
    <property type="match status" value="1"/>
</dbReference>
<comment type="cofactor">
    <cofactor evidence="1">
        <name>pyridoxal 5'-phosphate</name>
        <dbReference type="ChEBI" id="CHEBI:597326"/>
    </cofactor>
</comment>
<dbReference type="eggNOG" id="COG1168">
    <property type="taxonomic scope" value="Bacteria"/>
</dbReference>
<dbReference type="SUPFAM" id="SSF53383">
    <property type="entry name" value="PLP-dependent transferases"/>
    <property type="match status" value="1"/>
</dbReference>
<dbReference type="PANTHER" id="PTHR43525">
    <property type="entry name" value="PROTEIN MALY"/>
    <property type="match status" value="1"/>
</dbReference>
<dbReference type="AlphaFoldDB" id="F4LQZ6"/>
<evidence type="ECO:0000313" key="8">
    <source>
        <dbReference type="Proteomes" id="UP000010802"/>
    </source>
</evidence>
<keyword evidence="3" id="KW-0663">Pyridoxal phosphate</keyword>
<dbReference type="Gene3D" id="3.40.640.10">
    <property type="entry name" value="Type I PLP-dependent aspartate aminotransferase-like (Major domain)"/>
    <property type="match status" value="1"/>
</dbReference>
<proteinExistence type="inferred from homology"/>
<evidence type="ECO:0000256" key="1">
    <source>
        <dbReference type="ARBA" id="ARBA00001933"/>
    </source>
</evidence>
<evidence type="ECO:0000256" key="3">
    <source>
        <dbReference type="ARBA" id="ARBA00022898"/>
    </source>
</evidence>